<proteinExistence type="predicted"/>
<name>A0A0E9W749_ANGAN</name>
<dbReference type="AlphaFoldDB" id="A0A0E9W749"/>
<organism evidence="1">
    <name type="scientific">Anguilla anguilla</name>
    <name type="common">European freshwater eel</name>
    <name type="synonym">Muraena anguilla</name>
    <dbReference type="NCBI Taxonomy" id="7936"/>
    <lineage>
        <taxon>Eukaryota</taxon>
        <taxon>Metazoa</taxon>
        <taxon>Chordata</taxon>
        <taxon>Craniata</taxon>
        <taxon>Vertebrata</taxon>
        <taxon>Euteleostomi</taxon>
        <taxon>Actinopterygii</taxon>
        <taxon>Neopterygii</taxon>
        <taxon>Teleostei</taxon>
        <taxon>Anguilliformes</taxon>
        <taxon>Anguillidae</taxon>
        <taxon>Anguilla</taxon>
    </lineage>
</organism>
<accession>A0A0E9W749</accession>
<sequence length="22" mass="2693">MMSFPFRTELYITRTSLQRDVT</sequence>
<evidence type="ECO:0000313" key="1">
    <source>
        <dbReference type="EMBL" id="JAH86214.1"/>
    </source>
</evidence>
<protein>
    <submittedName>
        <fullName evidence="1">Uncharacterized protein</fullName>
    </submittedName>
</protein>
<dbReference type="EMBL" id="GBXM01022363">
    <property type="protein sequence ID" value="JAH86214.1"/>
    <property type="molecule type" value="Transcribed_RNA"/>
</dbReference>
<reference evidence="1" key="1">
    <citation type="submission" date="2014-11" db="EMBL/GenBank/DDBJ databases">
        <authorList>
            <person name="Amaro Gonzalez C."/>
        </authorList>
    </citation>
    <scope>NUCLEOTIDE SEQUENCE</scope>
</reference>
<reference evidence="1" key="2">
    <citation type="journal article" date="2015" name="Fish Shellfish Immunol.">
        <title>Early steps in the European eel (Anguilla anguilla)-Vibrio vulnificus interaction in the gills: Role of the RtxA13 toxin.</title>
        <authorList>
            <person name="Callol A."/>
            <person name="Pajuelo D."/>
            <person name="Ebbesson L."/>
            <person name="Teles M."/>
            <person name="MacKenzie S."/>
            <person name="Amaro C."/>
        </authorList>
    </citation>
    <scope>NUCLEOTIDE SEQUENCE</scope>
</reference>